<dbReference type="InterPro" id="IPR004685">
    <property type="entry name" value="Brnchd-chn_aa_trnsp_Livcs"/>
</dbReference>
<evidence type="ECO:0000256" key="5">
    <source>
        <dbReference type="ARBA" id="ARBA00022692"/>
    </source>
</evidence>
<comment type="subcellular location">
    <subcellularLocation>
        <location evidence="1 9">Cell membrane</location>
        <topology evidence="1 9">Multi-pass membrane protein</topology>
    </subcellularLocation>
</comment>
<evidence type="ECO:0000256" key="9">
    <source>
        <dbReference type="RuleBase" id="RU362122"/>
    </source>
</evidence>
<evidence type="ECO:0000256" key="4">
    <source>
        <dbReference type="ARBA" id="ARBA00022475"/>
    </source>
</evidence>
<evidence type="ECO:0000256" key="2">
    <source>
        <dbReference type="ARBA" id="ARBA00008540"/>
    </source>
</evidence>
<dbReference type="GO" id="GO:0015820">
    <property type="term" value="P:L-leucine transport"/>
    <property type="evidence" value="ECO:0007669"/>
    <property type="project" value="TreeGrafter"/>
</dbReference>
<dbReference type="EMBL" id="UGPP01000001">
    <property type="protein sequence ID" value="STY71902.1"/>
    <property type="molecule type" value="Genomic_DNA"/>
</dbReference>
<name>A0A378NU51_9FIRM</name>
<reference evidence="10 11" key="1">
    <citation type="submission" date="2018-06" db="EMBL/GenBank/DDBJ databases">
        <authorList>
            <consortium name="Pathogen Informatics"/>
            <person name="Doyle S."/>
        </authorList>
    </citation>
    <scope>NUCLEOTIDE SEQUENCE [LARGE SCALE GENOMIC DNA]</scope>
    <source>
        <strain evidence="10 11">NCTC10571</strain>
    </source>
</reference>
<comment type="caution">
    <text evidence="9">Lacks conserved residue(s) required for the propagation of feature annotation.</text>
</comment>
<keyword evidence="7 9" id="KW-1133">Transmembrane helix</keyword>
<dbReference type="Proteomes" id="UP000255234">
    <property type="component" value="Unassembled WGS sequence"/>
</dbReference>
<keyword evidence="6 9" id="KW-0029">Amino-acid transport</keyword>
<organism evidence="10 11">
    <name type="scientific">Megamonas hypermegale</name>
    <dbReference type="NCBI Taxonomy" id="158847"/>
    <lineage>
        <taxon>Bacteria</taxon>
        <taxon>Bacillati</taxon>
        <taxon>Bacillota</taxon>
        <taxon>Negativicutes</taxon>
        <taxon>Selenomonadales</taxon>
        <taxon>Selenomonadaceae</taxon>
        <taxon>Megamonas</taxon>
    </lineage>
</organism>
<evidence type="ECO:0000256" key="6">
    <source>
        <dbReference type="ARBA" id="ARBA00022970"/>
    </source>
</evidence>
<feature type="transmembrane region" description="Helical" evidence="9">
    <location>
        <begin position="39"/>
        <end position="62"/>
    </location>
</feature>
<feature type="transmembrane region" description="Helical" evidence="9">
    <location>
        <begin position="218"/>
        <end position="242"/>
    </location>
</feature>
<dbReference type="PANTHER" id="PTHR30588">
    <property type="entry name" value="BRANCHED-CHAIN AMINO ACID TRANSPORT SYSTEM 2 CARRIER PROTEIN"/>
    <property type="match status" value="1"/>
</dbReference>
<evidence type="ECO:0000256" key="8">
    <source>
        <dbReference type="ARBA" id="ARBA00023136"/>
    </source>
</evidence>
<evidence type="ECO:0000256" key="7">
    <source>
        <dbReference type="ARBA" id="ARBA00022989"/>
    </source>
</evidence>
<evidence type="ECO:0000256" key="1">
    <source>
        <dbReference type="ARBA" id="ARBA00004651"/>
    </source>
</evidence>
<dbReference type="RefSeq" id="WP_115152052.1">
    <property type="nucleotide sequence ID" value="NZ_UGPP01000001.1"/>
</dbReference>
<feature type="transmembrane region" description="Helical" evidence="9">
    <location>
        <begin position="368"/>
        <end position="385"/>
    </location>
</feature>
<evidence type="ECO:0000313" key="11">
    <source>
        <dbReference type="Proteomes" id="UP000255234"/>
    </source>
</evidence>
<dbReference type="GO" id="GO:0015188">
    <property type="term" value="F:L-isoleucine transmembrane transporter activity"/>
    <property type="evidence" value="ECO:0007669"/>
    <property type="project" value="TreeGrafter"/>
</dbReference>
<keyword evidence="3 9" id="KW-0813">Transport</keyword>
<dbReference type="GO" id="GO:0005304">
    <property type="term" value="F:L-valine transmembrane transporter activity"/>
    <property type="evidence" value="ECO:0007669"/>
    <property type="project" value="TreeGrafter"/>
</dbReference>
<evidence type="ECO:0000256" key="3">
    <source>
        <dbReference type="ARBA" id="ARBA00022448"/>
    </source>
</evidence>
<dbReference type="AlphaFoldDB" id="A0A378NU51"/>
<comment type="function">
    <text evidence="9">Component of the transport system for branched-chain amino acids.</text>
</comment>
<dbReference type="GO" id="GO:0005886">
    <property type="term" value="C:plasma membrane"/>
    <property type="evidence" value="ECO:0007669"/>
    <property type="project" value="UniProtKB-SubCell"/>
</dbReference>
<gene>
    <name evidence="10" type="primary">brnQ_3</name>
    <name evidence="10" type="ORF">NCTC10571_02079</name>
</gene>
<keyword evidence="8 9" id="KW-0472">Membrane</keyword>
<feature type="transmembrane region" description="Helical" evidence="9">
    <location>
        <begin position="146"/>
        <end position="164"/>
    </location>
</feature>
<comment type="similarity">
    <text evidence="2 9">Belongs to the branched chain amino acid transporter family.</text>
</comment>
<proteinExistence type="inferred from homology"/>
<sequence length="386" mass="41249">MQVKISDVVVTGFALFAMFFGAGNVIFPPYLGMTSGTEWLTGFLCFIFIDVFLSCIGIFTIVYGGGGIKALESVVGKIPGMILNVAAVLCTGVLIAPPRTAATTFEMSIAPFTDKISLFVFSIIFFGIVFAFTIRPTRFVDIIGKFLTPVLIICTFILIIAGILSPIGEIAAPVSQTVAEDGIIAGYQTMDILVVSGFGLVMLNTLRLKGYVERKSQIKAIIGVCIVAGILLSLIYGGLAYLGATSSVVLGNNNINQAQLIVAITNHLMGHTGMVILGIIVGFACLTTAVGLIGSTACFFEDFTNKKIKYPVWVVINTLISISLCNLGLTTIINVAVPILTTICPPFMITVLLLLFRNQIKNTLVYKGIALVAFLYGLISTIQSYM</sequence>
<keyword evidence="4" id="KW-1003">Cell membrane</keyword>
<feature type="transmembrane region" description="Helical" evidence="9">
    <location>
        <begin position="74"/>
        <end position="96"/>
    </location>
</feature>
<feature type="transmembrane region" description="Helical" evidence="9">
    <location>
        <begin position="184"/>
        <end position="206"/>
    </location>
</feature>
<feature type="transmembrane region" description="Helical" evidence="9">
    <location>
        <begin position="7"/>
        <end position="27"/>
    </location>
</feature>
<dbReference type="GO" id="GO:0015818">
    <property type="term" value="P:isoleucine transport"/>
    <property type="evidence" value="ECO:0007669"/>
    <property type="project" value="TreeGrafter"/>
</dbReference>
<evidence type="ECO:0000313" key="10">
    <source>
        <dbReference type="EMBL" id="STY71902.1"/>
    </source>
</evidence>
<feature type="transmembrane region" description="Helical" evidence="9">
    <location>
        <begin position="116"/>
        <end position="134"/>
    </location>
</feature>
<protein>
    <recommendedName>
        <fullName evidence="9">Branched-chain amino acid transport system carrier protein</fullName>
    </recommendedName>
</protein>
<feature type="transmembrane region" description="Helical" evidence="9">
    <location>
        <begin position="312"/>
        <end position="329"/>
    </location>
</feature>
<accession>A0A378NU51</accession>
<dbReference type="NCBIfam" id="TIGR00796">
    <property type="entry name" value="livcs"/>
    <property type="match status" value="1"/>
</dbReference>
<dbReference type="Pfam" id="PF05525">
    <property type="entry name" value="Branch_AA_trans"/>
    <property type="match status" value="1"/>
</dbReference>
<keyword evidence="5 9" id="KW-0812">Transmembrane</keyword>
<dbReference type="PANTHER" id="PTHR30588:SF0">
    <property type="entry name" value="BRANCHED-CHAIN AMINO ACID PERMEASE BRNQ"/>
    <property type="match status" value="1"/>
</dbReference>
<dbReference type="GO" id="GO:0015190">
    <property type="term" value="F:L-leucine transmembrane transporter activity"/>
    <property type="evidence" value="ECO:0007669"/>
    <property type="project" value="TreeGrafter"/>
</dbReference>
<feature type="transmembrane region" description="Helical" evidence="9">
    <location>
        <begin position="275"/>
        <end position="300"/>
    </location>
</feature>
<feature type="transmembrane region" description="Helical" evidence="9">
    <location>
        <begin position="335"/>
        <end position="356"/>
    </location>
</feature>